<feature type="domain" description="Tlde1" evidence="2">
    <location>
        <begin position="21"/>
        <end position="117"/>
    </location>
</feature>
<dbReference type="Pfam" id="PF10908">
    <property type="entry name" value="Tlde1_dom"/>
    <property type="match status" value="1"/>
</dbReference>
<gene>
    <name evidence="3" type="ORF">UFOVP319_28</name>
</gene>
<evidence type="ECO:0000256" key="1">
    <source>
        <dbReference type="SAM" id="MobiDB-lite"/>
    </source>
</evidence>
<name>A0A6J5LX70_9CAUD</name>
<dbReference type="EMBL" id="LR796336">
    <property type="protein sequence ID" value="CAB4137380.1"/>
    <property type="molecule type" value="Genomic_DNA"/>
</dbReference>
<reference evidence="3" key="1">
    <citation type="submission" date="2020-04" db="EMBL/GenBank/DDBJ databases">
        <authorList>
            <person name="Chiriac C."/>
            <person name="Salcher M."/>
            <person name="Ghai R."/>
            <person name="Kavagutti S V."/>
        </authorList>
    </citation>
    <scope>NUCLEOTIDE SEQUENCE</scope>
</reference>
<evidence type="ECO:0000313" key="3">
    <source>
        <dbReference type="EMBL" id="CAB4137380.1"/>
    </source>
</evidence>
<dbReference type="InterPro" id="IPR021225">
    <property type="entry name" value="Tlde1_dom"/>
</dbReference>
<sequence>MWTYKQSTGQLFDKTGKLVSTGYAGRGRGKNNPAMQDARAVGPLPRGVWKMVQIYDSARVGKRSIKLDPVDAIPGNDRHEPTGRSAFRIHGDSIRNPGTASHGCIILPRAVRLAMWASGDKLIEVVA</sequence>
<accession>A0A6J5LX70</accession>
<protein>
    <recommendedName>
        <fullName evidence="2">Tlde1 domain-containing protein</fullName>
    </recommendedName>
</protein>
<proteinExistence type="predicted"/>
<evidence type="ECO:0000259" key="2">
    <source>
        <dbReference type="Pfam" id="PF10908"/>
    </source>
</evidence>
<organism evidence="3">
    <name type="scientific">uncultured Caudovirales phage</name>
    <dbReference type="NCBI Taxonomy" id="2100421"/>
    <lineage>
        <taxon>Viruses</taxon>
        <taxon>Duplodnaviria</taxon>
        <taxon>Heunggongvirae</taxon>
        <taxon>Uroviricota</taxon>
        <taxon>Caudoviricetes</taxon>
        <taxon>Peduoviridae</taxon>
        <taxon>Maltschvirus</taxon>
        <taxon>Maltschvirus maltsch</taxon>
    </lineage>
</organism>
<feature type="region of interest" description="Disordered" evidence="1">
    <location>
        <begin position="71"/>
        <end position="93"/>
    </location>
</feature>